<gene>
    <name evidence="1" type="ORF">NCTC11978_00476</name>
</gene>
<proteinExistence type="predicted"/>
<evidence type="ECO:0000313" key="2">
    <source>
        <dbReference type="Proteomes" id="UP000254033"/>
    </source>
</evidence>
<name>A0A378IZ50_9GAMM</name>
<dbReference type="EMBL" id="UGNY01000001">
    <property type="protein sequence ID" value="STX37314.1"/>
    <property type="molecule type" value="Genomic_DNA"/>
</dbReference>
<reference evidence="1 2" key="1">
    <citation type="submission" date="2018-06" db="EMBL/GenBank/DDBJ databases">
        <authorList>
            <consortium name="Pathogen Informatics"/>
            <person name="Doyle S."/>
        </authorList>
    </citation>
    <scope>NUCLEOTIDE SEQUENCE [LARGE SCALE GENOMIC DNA]</scope>
    <source>
        <strain evidence="1 2">NCTC11978</strain>
    </source>
</reference>
<dbReference type="RefSeq" id="WP_115174447.1">
    <property type="nucleotide sequence ID" value="NZ_UGNY01000001.1"/>
</dbReference>
<dbReference type="AlphaFoldDB" id="A0A378IZ50"/>
<dbReference type="Proteomes" id="UP000254033">
    <property type="component" value="Unassembled WGS sequence"/>
</dbReference>
<organism evidence="1 2">
    <name type="scientific">Legionella feeleii</name>
    <dbReference type="NCBI Taxonomy" id="453"/>
    <lineage>
        <taxon>Bacteria</taxon>
        <taxon>Pseudomonadati</taxon>
        <taxon>Pseudomonadota</taxon>
        <taxon>Gammaproteobacteria</taxon>
        <taxon>Legionellales</taxon>
        <taxon>Legionellaceae</taxon>
        <taxon>Legionella</taxon>
    </lineage>
</organism>
<sequence length="442" mass="49919">MKITPEKSEETVKDFQHLEIIQECFVSQKSNLIKQGIKEGMESEKLYICHVTSYFPENGIIYPRATFNLPEMHNLSTEMAAVATRALSIPRPTVHFAINSIAESHTSHSGFSETPFIIIEKLQEGASQIRGGYIEDLFCIGKFRLSSNAILLLHTSYQSNTAIQDKIKSIPKGIKVIYYAGSPSIALRNFLESQHSAYLTLAPVKNREEPMFFGTIQNKMVSSLNIIKQINGVLCTHDVTPMAQIEGCFEGLIPQYPYLYPLRSLSIDESVSLIKRYVSAMRNSFNVDSDTYRFIASYENALIHLIYLFKDPASASSDNLTGSQWDYYKDLICSYDYKPDLDRAIDQTTSTTKLSDMTGLFFKPYYRSGSTTIVDAVYIRDGNEEKENVTKKLSSYPQLLFKNEICKQKLEDKECIVLAGVNIKETQDEIAKAYGAGTLLKQ</sequence>
<accession>A0A378IZ50</accession>
<evidence type="ECO:0000313" key="1">
    <source>
        <dbReference type="EMBL" id="STX37314.1"/>
    </source>
</evidence>
<protein>
    <submittedName>
        <fullName evidence="1">Uncharacterized protein</fullName>
    </submittedName>
</protein>